<reference evidence="2" key="1">
    <citation type="journal article" date="2017" name="Nature">
        <title>The sunflower genome provides insights into oil metabolism, flowering and Asterid evolution.</title>
        <authorList>
            <person name="Badouin H."/>
            <person name="Gouzy J."/>
            <person name="Grassa C.J."/>
            <person name="Murat F."/>
            <person name="Staton S.E."/>
            <person name="Cottret L."/>
            <person name="Lelandais-Briere C."/>
            <person name="Owens G.L."/>
            <person name="Carrere S."/>
            <person name="Mayjonade B."/>
            <person name="Legrand L."/>
            <person name="Gill N."/>
            <person name="Kane N.C."/>
            <person name="Bowers J.E."/>
            <person name="Hubner S."/>
            <person name="Bellec A."/>
            <person name="Berard A."/>
            <person name="Berges H."/>
            <person name="Blanchet N."/>
            <person name="Boniface M.C."/>
            <person name="Brunel D."/>
            <person name="Catrice O."/>
            <person name="Chaidir N."/>
            <person name="Claudel C."/>
            <person name="Donnadieu C."/>
            <person name="Faraut T."/>
            <person name="Fievet G."/>
            <person name="Helmstetter N."/>
            <person name="King M."/>
            <person name="Knapp S.J."/>
            <person name="Lai Z."/>
            <person name="Le Paslier M.C."/>
            <person name="Lippi Y."/>
            <person name="Lorenzon L."/>
            <person name="Mandel J.R."/>
            <person name="Marage G."/>
            <person name="Marchand G."/>
            <person name="Marquand E."/>
            <person name="Bret-Mestries E."/>
            <person name="Morien E."/>
            <person name="Nambeesan S."/>
            <person name="Nguyen T."/>
            <person name="Pegot-Espagnet P."/>
            <person name="Pouilly N."/>
            <person name="Raftis F."/>
            <person name="Sallet E."/>
            <person name="Schiex T."/>
            <person name="Thomas J."/>
            <person name="Vandecasteele C."/>
            <person name="Vares D."/>
            <person name="Vear F."/>
            <person name="Vautrin S."/>
            <person name="Crespi M."/>
            <person name="Mangin B."/>
            <person name="Burke J.M."/>
            <person name="Salse J."/>
            <person name="Munos S."/>
            <person name="Vincourt P."/>
            <person name="Rieseberg L.H."/>
            <person name="Langlade N.B."/>
        </authorList>
    </citation>
    <scope>NUCLEOTIDE SEQUENCE</scope>
    <source>
        <tissue evidence="2">Leaves</tissue>
    </source>
</reference>
<evidence type="ECO:0000259" key="1">
    <source>
        <dbReference type="Pfam" id="PF16415"/>
    </source>
</evidence>
<feature type="domain" description="CCR4-NOT transcription complex subunit 1 CAF1-binding" evidence="1">
    <location>
        <begin position="235"/>
        <end position="279"/>
    </location>
</feature>
<dbReference type="EMBL" id="MNCJ02000328">
    <property type="protein sequence ID" value="KAF5772008.1"/>
    <property type="molecule type" value="Genomic_DNA"/>
</dbReference>
<dbReference type="Pfam" id="PF16415">
    <property type="entry name" value="CNOT1_CAF1_bind"/>
    <property type="match status" value="1"/>
</dbReference>
<dbReference type="Gramene" id="mRNA:HanXRQr2_Chr13g0571751">
    <property type="protein sequence ID" value="mRNA:HanXRQr2_Chr13g0571751"/>
    <property type="gene ID" value="HanXRQr2_Chr13g0571751"/>
</dbReference>
<sequence length="428" mass="46807">MHCINLRIPKLVLVSGDVALLHLTLGIALRLTRRVENVFCMQMFVFGTKALEKFVDRTHPELVAFIERALTRNLSGHPNSDAAAYNPAADQHHNSIPQPNVEVAGSSFSLVGSGGTQLGSQISSPIQLQQRSQSYIDERHRASITSSYMKPNITTTGQASVAPPNDLVIIPKGNQPLPVTSFIHGPHSVASSSAALASTPAFARPSRAFTSARFGSALNIETLVAAAERRETPIEMLESCSNSLAYQPPNPWTMGVLALLAEIYAMPNLKMNLKFEIEEVTPSSHLIDKVREIEGNPDFSNKDVGTAQQPIVGEVKSNMISTLNQVELPVEVGCSSHSAFLLVIRYVAPHYIPAVSLSEDEKMATLGLSDKLPSAQGLLQSQLPFSVGQRVGVYAQCWCLSVGRYIWWCMHIYHLWNDERNTSVRVSL</sequence>
<dbReference type="PANTHER" id="PTHR13162:SF8">
    <property type="entry name" value="CCR4-NOT TRANSCRIPTION COMPLEX SUBUNIT 1"/>
    <property type="match status" value="1"/>
</dbReference>
<dbReference type="GO" id="GO:0017148">
    <property type="term" value="P:negative regulation of translation"/>
    <property type="evidence" value="ECO:0007669"/>
    <property type="project" value="InterPro"/>
</dbReference>
<gene>
    <name evidence="2" type="ORF">HanXRQr2_Chr13g0571751</name>
</gene>
<reference evidence="2" key="2">
    <citation type="submission" date="2020-06" db="EMBL/GenBank/DDBJ databases">
        <title>Helianthus annuus Genome sequencing and assembly Release 2.</title>
        <authorList>
            <person name="Gouzy J."/>
            <person name="Langlade N."/>
            <person name="Munos S."/>
        </authorList>
    </citation>
    <scope>NUCLEOTIDE SEQUENCE</scope>
    <source>
        <tissue evidence="2">Leaves</tissue>
    </source>
</reference>
<dbReference type="Gene3D" id="1.25.40.180">
    <property type="match status" value="1"/>
</dbReference>
<dbReference type="Proteomes" id="UP000215914">
    <property type="component" value="Unassembled WGS sequence"/>
</dbReference>
<accession>A0A9K3EEE5</accession>
<keyword evidence="3" id="KW-1185">Reference proteome</keyword>
<dbReference type="PANTHER" id="PTHR13162">
    <property type="entry name" value="CCR4-NOT TRANSCRIPTION COMPLEX"/>
    <property type="match status" value="1"/>
</dbReference>
<dbReference type="AlphaFoldDB" id="A0A9K3EEE5"/>
<protein>
    <submittedName>
        <fullName evidence="2">MIF4G-like domain superfamily, CCR4-NOT transcription complex subunit 1</fullName>
    </submittedName>
</protein>
<proteinExistence type="predicted"/>
<dbReference type="InterPro" id="IPR032191">
    <property type="entry name" value="CNOT1_CAF1_bind"/>
</dbReference>
<dbReference type="InterPro" id="IPR040398">
    <property type="entry name" value="Not1"/>
</dbReference>
<organism evidence="2 3">
    <name type="scientific">Helianthus annuus</name>
    <name type="common">Common sunflower</name>
    <dbReference type="NCBI Taxonomy" id="4232"/>
    <lineage>
        <taxon>Eukaryota</taxon>
        <taxon>Viridiplantae</taxon>
        <taxon>Streptophyta</taxon>
        <taxon>Embryophyta</taxon>
        <taxon>Tracheophyta</taxon>
        <taxon>Spermatophyta</taxon>
        <taxon>Magnoliopsida</taxon>
        <taxon>eudicotyledons</taxon>
        <taxon>Gunneridae</taxon>
        <taxon>Pentapetalae</taxon>
        <taxon>asterids</taxon>
        <taxon>campanulids</taxon>
        <taxon>Asterales</taxon>
        <taxon>Asteraceae</taxon>
        <taxon>Asteroideae</taxon>
        <taxon>Heliantheae alliance</taxon>
        <taxon>Heliantheae</taxon>
        <taxon>Helianthus</taxon>
    </lineage>
</organism>
<evidence type="ECO:0000313" key="2">
    <source>
        <dbReference type="EMBL" id="KAF5772008.1"/>
    </source>
</evidence>
<dbReference type="GO" id="GO:0030015">
    <property type="term" value="C:CCR4-NOT core complex"/>
    <property type="evidence" value="ECO:0007669"/>
    <property type="project" value="InterPro"/>
</dbReference>
<comment type="caution">
    <text evidence="2">The sequence shown here is derived from an EMBL/GenBank/DDBJ whole genome shotgun (WGS) entry which is preliminary data.</text>
</comment>
<name>A0A9K3EEE5_HELAN</name>
<evidence type="ECO:0000313" key="3">
    <source>
        <dbReference type="Proteomes" id="UP000215914"/>
    </source>
</evidence>